<dbReference type="EMBL" id="BARU01006189">
    <property type="protein sequence ID" value="GAH45867.1"/>
    <property type="molecule type" value="Genomic_DNA"/>
</dbReference>
<evidence type="ECO:0000313" key="1">
    <source>
        <dbReference type="EMBL" id="GAH45867.1"/>
    </source>
</evidence>
<dbReference type="AlphaFoldDB" id="X1FLM4"/>
<comment type="caution">
    <text evidence="1">The sequence shown here is derived from an EMBL/GenBank/DDBJ whole genome shotgun (WGS) entry which is preliminary data.</text>
</comment>
<protein>
    <submittedName>
        <fullName evidence="1">Uncharacterized protein</fullName>
    </submittedName>
</protein>
<sequence>MTLADVHFDIEHMLLDAFKSGAKALTLFEVYIEKIASEEPYPDFPEPENAMADELDLYIAALGRAMGHAKMEAESLRNGTHQRIYRTI</sequence>
<organism evidence="1">
    <name type="scientific">marine sediment metagenome</name>
    <dbReference type="NCBI Taxonomy" id="412755"/>
    <lineage>
        <taxon>unclassified sequences</taxon>
        <taxon>metagenomes</taxon>
        <taxon>ecological metagenomes</taxon>
    </lineage>
</organism>
<reference evidence="1" key="1">
    <citation type="journal article" date="2014" name="Front. Microbiol.">
        <title>High frequency of phylogenetically diverse reductive dehalogenase-homologous genes in deep subseafloor sedimentary metagenomes.</title>
        <authorList>
            <person name="Kawai M."/>
            <person name="Futagami T."/>
            <person name="Toyoda A."/>
            <person name="Takaki Y."/>
            <person name="Nishi S."/>
            <person name="Hori S."/>
            <person name="Arai W."/>
            <person name="Tsubouchi T."/>
            <person name="Morono Y."/>
            <person name="Uchiyama I."/>
            <person name="Ito T."/>
            <person name="Fujiyama A."/>
            <person name="Inagaki F."/>
            <person name="Takami H."/>
        </authorList>
    </citation>
    <scope>NUCLEOTIDE SEQUENCE</scope>
    <source>
        <strain evidence="1">Expedition CK06-06</strain>
    </source>
</reference>
<proteinExistence type="predicted"/>
<accession>X1FLM4</accession>
<name>X1FLM4_9ZZZZ</name>
<gene>
    <name evidence="1" type="ORF">S03H2_12151</name>
</gene>